<dbReference type="Pfam" id="PF00487">
    <property type="entry name" value="FA_desaturase"/>
    <property type="match status" value="1"/>
</dbReference>
<feature type="transmembrane region" description="Helical" evidence="12">
    <location>
        <begin position="88"/>
        <end position="112"/>
    </location>
</feature>
<evidence type="ECO:0000256" key="10">
    <source>
        <dbReference type="ARBA" id="ARBA00023033"/>
    </source>
</evidence>
<dbReference type="Proteomes" id="UP000319732">
    <property type="component" value="Unassembled WGS sequence"/>
</dbReference>
<comment type="caution">
    <text evidence="14">The sequence shown here is derived from an EMBL/GenBank/DDBJ whole genome shotgun (WGS) entry which is preliminary data.</text>
</comment>
<feature type="transmembrane region" description="Helical" evidence="12">
    <location>
        <begin position="234"/>
        <end position="257"/>
    </location>
</feature>
<comment type="subcellular location">
    <subcellularLocation>
        <location evidence="1">Cell inner membrane</location>
        <topology evidence="1">Multi-pass membrane protein</topology>
    </subcellularLocation>
</comment>
<accession>A0A545TSJ1</accession>
<dbReference type="GO" id="GO:0004497">
    <property type="term" value="F:monooxygenase activity"/>
    <property type="evidence" value="ECO:0007669"/>
    <property type="project" value="UniProtKB-KW"/>
</dbReference>
<organism evidence="14 15">
    <name type="scientific">Exilibacterium tricleocarpae</name>
    <dbReference type="NCBI Taxonomy" id="2591008"/>
    <lineage>
        <taxon>Bacteria</taxon>
        <taxon>Pseudomonadati</taxon>
        <taxon>Pseudomonadota</taxon>
        <taxon>Gammaproteobacteria</taxon>
        <taxon>Cellvibrionales</taxon>
        <taxon>Cellvibrionaceae</taxon>
        <taxon>Exilibacterium</taxon>
    </lineage>
</organism>
<evidence type="ECO:0000256" key="6">
    <source>
        <dbReference type="ARBA" id="ARBA00022723"/>
    </source>
</evidence>
<keyword evidence="15" id="KW-1185">Reference proteome</keyword>
<evidence type="ECO:0000256" key="12">
    <source>
        <dbReference type="SAM" id="Phobius"/>
    </source>
</evidence>
<evidence type="ECO:0000256" key="3">
    <source>
        <dbReference type="ARBA" id="ARBA00022475"/>
    </source>
</evidence>
<keyword evidence="9" id="KW-0408">Iron</keyword>
<sequence>MTVYSLEMPDKGTITYRDNKRYWWLLSIFNPLLGFVGIGLHAATGNEWMLLAPLVFSYTVGPLLDWWWGEDENNPPEEIVPLLEQDRYYRYLTYLAVPFQFIGFLGLAIWLGTQELGLVGYICITVVAGLGSGLGINTGHELGHKSTKLERWLAKIVLAVPAYGHFWIEHNLGHHRDVATPDDPASSRMGENFYRFMVREIPGAYLRAWRLERQRLAREHKPVWHWHNSILQSFAITAVLQLGLIAVFGWIMVPFLLGHNVLAWLQLTSANYVEHYGLLREKLDNGRYETTKPWHSWNSNHKFTNLMLFHLERHSDHHANPARRYQSLRHFEDLPRLPNGYYGMFLVAYIPWLWFKIMDPALLQLKHIDGDLSKVNIDPKRRDEIVARYGNGKRPVQASA</sequence>
<evidence type="ECO:0000313" key="15">
    <source>
        <dbReference type="Proteomes" id="UP000319732"/>
    </source>
</evidence>
<dbReference type="RefSeq" id="WP_142904293.1">
    <property type="nucleotide sequence ID" value="NZ_ML660092.1"/>
</dbReference>
<gene>
    <name evidence="14" type="ORF">FKG94_11055</name>
</gene>
<evidence type="ECO:0000259" key="13">
    <source>
        <dbReference type="Pfam" id="PF00487"/>
    </source>
</evidence>
<evidence type="ECO:0000256" key="2">
    <source>
        <dbReference type="ARBA" id="ARBA00010823"/>
    </source>
</evidence>
<evidence type="ECO:0000256" key="5">
    <source>
        <dbReference type="ARBA" id="ARBA00022692"/>
    </source>
</evidence>
<keyword evidence="11 12" id="KW-0472">Membrane</keyword>
<name>A0A545TSJ1_9GAMM</name>
<dbReference type="InterPro" id="IPR033885">
    <property type="entry name" value="AlkB/XylM"/>
</dbReference>
<feature type="transmembrane region" description="Helical" evidence="12">
    <location>
        <begin position="48"/>
        <end position="68"/>
    </location>
</feature>
<dbReference type="GO" id="GO:0005886">
    <property type="term" value="C:plasma membrane"/>
    <property type="evidence" value="ECO:0007669"/>
    <property type="project" value="UniProtKB-SubCell"/>
</dbReference>
<dbReference type="PANTHER" id="PTHR38674:SF1">
    <property type="entry name" value="ALKANE 1-MONOOXYGENASE 1"/>
    <property type="match status" value="1"/>
</dbReference>
<dbReference type="CDD" id="cd03512">
    <property type="entry name" value="Alkane-hydroxylase"/>
    <property type="match status" value="1"/>
</dbReference>
<keyword evidence="8" id="KW-0560">Oxidoreductase</keyword>
<reference evidence="14 15" key="1">
    <citation type="submission" date="2019-06" db="EMBL/GenBank/DDBJ databases">
        <title>Whole genome sequence for Cellvibrionaceae sp. R142.</title>
        <authorList>
            <person name="Wang G."/>
        </authorList>
    </citation>
    <scope>NUCLEOTIDE SEQUENCE [LARGE SCALE GENOMIC DNA]</scope>
    <source>
        <strain evidence="14 15">R142</strain>
    </source>
</reference>
<keyword evidence="4" id="KW-0997">Cell inner membrane</keyword>
<protein>
    <submittedName>
        <fullName evidence="14">Alkane 1-monooxygenase</fullName>
    </submittedName>
</protein>
<dbReference type="OrthoDB" id="4759734at2"/>
<dbReference type="AlphaFoldDB" id="A0A545TSJ1"/>
<evidence type="ECO:0000313" key="14">
    <source>
        <dbReference type="EMBL" id="TQV80194.1"/>
    </source>
</evidence>
<keyword evidence="3" id="KW-1003">Cell membrane</keyword>
<keyword evidence="6" id="KW-0479">Metal-binding</keyword>
<feature type="transmembrane region" description="Helical" evidence="12">
    <location>
        <begin position="21"/>
        <end position="42"/>
    </location>
</feature>
<keyword evidence="7 12" id="KW-1133">Transmembrane helix</keyword>
<evidence type="ECO:0000256" key="4">
    <source>
        <dbReference type="ARBA" id="ARBA00022519"/>
    </source>
</evidence>
<comment type="similarity">
    <text evidence="2">Belongs to the fatty acid desaturase type 1 family. AlkB subfamily.</text>
</comment>
<proteinExistence type="inferred from homology"/>
<keyword evidence="10 14" id="KW-0503">Monooxygenase</keyword>
<dbReference type="PANTHER" id="PTHR38674">
    <property type="entry name" value="ALKANE 1-MONOOXYGENASE 1"/>
    <property type="match status" value="1"/>
</dbReference>
<dbReference type="GO" id="GO:0046872">
    <property type="term" value="F:metal ion binding"/>
    <property type="evidence" value="ECO:0007669"/>
    <property type="project" value="UniProtKB-KW"/>
</dbReference>
<evidence type="ECO:0000256" key="9">
    <source>
        <dbReference type="ARBA" id="ARBA00023004"/>
    </source>
</evidence>
<evidence type="ECO:0000256" key="7">
    <source>
        <dbReference type="ARBA" id="ARBA00022989"/>
    </source>
</evidence>
<keyword evidence="5 12" id="KW-0812">Transmembrane</keyword>
<feature type="transmembrane region" description="Helical" evidence="12">
    <location>
        <begin position="118"/>
        <end position="136"/>
    </location>
</feature>
<evidence type="ECO:0000256" key="8">
    <source>
        <dbReference type="ARBA" id="ARBA00023002"/>
    </source>
</evidence>
<dbReference type="InterPro" id="IPR005804">
    <property type="entry name" value="FA_desaturase_dom"/>
</dbReference>
<evidence type="ECO:0000256" key="11">
    <source>
        <dbReference type="ARBA" id="ARBA00023136"/>
    </source>
</evidence>
<feature type="domain" description="Fatty acid desaturase" evidence="13">
    <location>
        <begin position="124"/>
        <end position="332"/>
    </location>
</feature>
<dbReference type="EMBL" id="VHSG01000010">
    <property type="protein sequence ID" value="TQV80194.1"/>
    <property type="molecule type" value="Genomic_DNA"/>
</dbReference>
<dbReference type="GO" id="GO:0006629">
    <property type="term" value="P:lipid metabolic process"/>
    <property type="evidence" value="ECO:0007669"/>
    <property type="project" value="InterPro"/>
</dbReference>
<evidence type="ECO:0000256" key="1">
    <source>
        <dbReference type="ARBA" id="ARBA00004429"/>
    </source>
</evidence>